<dbReference type="EMBL" id="JAFBFH010000011">
    <property type="protein sequence ID" value="MBM7715040.1"/>
    <property type="molecule type" value="Genomic_DNA"/>
</dbReference>
<dbReference type="InterPro" id="IPR018461">
    <property type="entry name" value="Na/H_Antiport_NhaC-like_C"/>
</dbReference>
<keyword evidence="6 9" id="KW-1133">Transmembrane helix</keyword>
<keyword evidence="3" id="KW-0050">Antiport</keyword>
<evidence type="ECO:0000313" key="11">
    <source>
        <dbReference type="EMBL" id="MBM7715040.1"/>
    </source>
</evidence>
<dbReference type="Proteomes" id="UP000823485">
    <property type="component" value="Unassembled WGS sequence"/>
</dbReference>
<gene>
    <name evidence="11" type="ORF">JOC94_002012</name>
</gene>
<comment type="similarity">
    <text evidence="8">Belongs to the NhaC Na(+)/H(+) (TC 2.A.35) antiporter family.</text>
</comment>
<name>A0ABS2R6P2_9BACI</name>
<evidence type="ECO:0000259" key="10">
    <source>
        <dbReference type="Pfam" id="PF03553"/>
    </source>
</evidence>
<protein>
    <submittedName>
        <fullName evidence="11">Na+/H+ antiporter NhaC</fullName>
    </submittedName>
</protein>
<feature type="transmembrane region" description="Helical" evidence="9">
    <location>
        <begin position="111"/>
        <end position="132"/>
    </location>
</feature>
<organism evidence="11 12">
    <name type="scientific">Siminovitchia thermophila</name>
    <dbReference type="NCBI Taxonomy" id="1245522"/>
    <lineage>
        <taxon>Bacteria</taxon>
        <taxon>Bacillati</taxon>
        <taxon>Bacillota</taxon>
        <taxon>Bacilli</taxon>
        <taxon>Bacillales</taxon>
        <taxon>Bacillaceae</taxon>
        <taxon>Siminovitchia</taxon>
    </lineage>
</organism>
<accession>A0ABS2R6P2</accession>
<sequence length="178" mass="19277">MIIGTWVVSGIVPAIIYYGLHILSPSYFFITGFIICCIVMYFTGSSYATIGTLGIAFIGIGIGMGIPAPMIAGMVISGAIFGNKMTPFSDTTNLASGVAGVNIFKHIHSMLYTTLPAVFISCILYWLLGLRYGSDDNSGKTELMTETLMEHFTIHPVLLLVPLFTIFLIIKKLPLSLP</sequence>
<feature type="domain" description="Na+/H+ antiporter NhaC-like C-terminal" evidence="10">
    <location>
        <begin position="78"/>
        <end position="174"/>
    </location>
</feature>
<feature type="transmembrane region" description="Helical" evidence="9">
    <location>
        <begin position="6"/>
        <end position="23"/>
    </location>
</feature>
<evidence type="ECO:0000256" key="5">
    <source>
        <dbReference type="ARBA" id="ARBA00022692"/>
    </source>
</evidence>
<keyword evidence="12" id="KW-1185">Reference proteome</keyword>
<proteinExistence type="inferred from homology"/>
<comment type="caution">
    <text evidence="11">The sequence shown here is derived from an EMBL/GenBank/DDBJ whole genome shotgun (WGS) entry which is preliminary data.</text>
</comment>
<evidence type="ECO:0000256" key="2">
    <source>
        <dbReference type="ARBA" id="ARBA00022448"/>
    </source>
</evidence>
<reference evidence="11 12" key="1">
    <citation type="submission" date="2021-01" db="EMBL/GenBank/DDBJ databases">
        <title>Genomic Encyclopedia of Type Strains, Phase IV (KMG-IV): sequencing the most valuable type-strain genomes for metagenomic binning, comparative biology and taxonomic classification.</title>
        <authorList>
            <person name="Goeker M."/>
        </authorList>
    </citation>
    <scope>NUCLEOTIDE SEQUENCE [LARGE SCALE GENOMIC DNA]</scope>
    <source>
        <strain evidence="11 12">DSM 105453</strain>
    </source>
</reference>
<evidence type="ECO:0000256" key="4">
    <source>
        <dbReference type="ARBA" id="ARBA00022475"/>
    </source>
</evidence>
<feature type="transmembrane region" description="Helical" evidence="9">
    <location>
        <begin position="28"/>
        <end position="48"/>
    </location>
</feature>
<evidence type="ECO:0000256" key="6">
    <source>
        <dbReference type="ARBA" id="ARBA00022989"/>
    </source>
</evidence>
<feature type="transmembrane region" description="Helical" evidence="9">
    <location>
        <begin position="54"/>
        <end position="81"/>
    </location>
</feature>
<evidence type="ECO:0000256" key="3">
    <source>
        <dbReference type="ARBA" id="ARBA00022449"/>
    </source>
</evidence>
<keyword evidence="7 9" id="KW-0472">Membrane</keyword>
<dbReference type="PANTHER" id="PTHR33451:SF3">
    <property type="entry name" value="MALATE-2H(+)_NA(+)-LACTATE ANTIPORTER"/>
    <property type="match status" value="1"/>
</dbReference>
<evidence type="ECO:0000256" key="1">
    <source>
        <dbReference type="ARBA" id="ARBA00004651"/>
    </source>
</evidence>
<evidence type="ECO:0000256" key="8">
    <source>
        <dbReference type="ARBA" id="ARBA00038435"/>
    </source>
</evidence>
<keyword evidence="4" id="KW-1003">Cell membrane</keyword>
<dbReference type="InterPro" id="IPR052180">
    <property type="entry name" value="NhaC_Na-H+_Antiporter"/>
</dbReference>
<comment type="subcellular location">
    <subcellularLocation>
        <location evidence="1">Cell membrane</location>
        <topology evidence="1">Multi-pass membrane protein</topology>
    </subcellularLocation>
</comment>
<evidence type="ECO:0000256" key="9">
    <source>
        <dbReference type="SAM" id="Phobius"/>
    </source>
</evidence>
<keyword evidence="5 9" id="KW-0812">Transmembrane</keyword>
<dbReference type="Pfam" id="PF03553">
    <property type="entry name" value="Na_H_antiporter"/>
    <property type="match status" value="1"/>
</dbReference>
<feature type="transmembrane region" description="Helical" evidence="9">
    <location>
        <begin position="152"/>
        <end position="170"/>
    </location>
</feature>
<evidence type="ECO:0000313" key="12">
    <source>
        <dbReference type="Proteomes" id="UP000823485"/>
    </source>
</evidence>
<evidence type="ECO:0000256" key="7">
    <source>
        <dbReference type="ARBA" id="ARBA00023136"/>
    </source>
</evidence>
<dbReference type="PANTHER" id="PTHR33451">
    <property type="entry name" value="MALATE-2H(+)/NA(+)-LACTATE ANTIPORTER"/>
    <property type="match status" value="1"/>
</dbReference>
<keyword evidence="2" id="KW-0813">Transport</keyword>